<dbReference type="FunFam" id="3.40.605.10:FF:000007">
    <property type="entry name" value="NAD/NADP-dependent betaine aldehyde dehydrogenase"/>
    <property type="match status" value="1"/>
</dbReference>
<evidence type="ECO:0000313" key="7">
    <source>
        <dbReference type="Proteomes" id="UP001432128"/>
    </source>
</evidence>
<dbReference type="FunFam" id="3.40.309.10:FF:000012">
    <property type="entry name" value="Betaine aldehyde dehydrogenase"/>
    <property type="match status" value="1"/>
</dbReference>
<evidence type="ECO:0000259" key="5">
    <source>
        <dbReference type="Pfam" id="PF00171"/>
    </source>
</evidence>
<evidence type="ECO:0000256" key="3">
    <source>
        <dbReference type="PROSITE-ProRule" id="PRU10007"/>
    </source>
</evidence>
<dbReference type="Proteomes" id="UP001432128">
    <property type="component" value="Chromosome"/>
</dbReference>
<dbReference type="InterPro" id="IPR016161">
    <property type="entry name" value="Ald_DH/histidinol_DH"/>
</dbReference>
<dbReference type="KEGG" id="whr:OG579_05170"/>
<dbReference type="InterPro" id="IPR016162">
    <property type="entry name" value="Ald_DH_N"/>
</dbReference>
<dbReference type="PROSITE" id="PS00070">
    <property type="entry name" value="ALDEHYDE_DEHYDR_CYS"/>
    <property type="match status" value="1"/>
</dbReference>
<evidence type="ECO:0000256" key="1">
    <source>
        <dbReference type="ARBA" id="ARBA00009986"/>
    </source>
</evidence>
<dbReference type="Gene3D" id="3.40.605.10">
    <property type="entry name" value="Aldehyde Dehydrogenase, Chain A, domain 1"/>
    <property type="match status" value="1"/>
</dbReference>
<name>A0AAU4K5C2_9NOCA</name>
<keyword evidence="7" id="KW-1185">Reference proteome</keyword>
<dbReference type="SUPFAM" id="SSF53720">
    <property type="entry name" value="ALDH-like"/>
    <property type="match status" value="1"/>
</dbReference>
<dbReference type="InterPro" id="IPR015590">
    <property type="entry name" value="Aldehyde_DH_dom"/>
</dbReference>
<dbReference type="AlphaFoldDB" id="A0AAU4K5C2"/>
<feature type="domain" description="Aldehyde dehydrogenase" evidence="5">
    <location>
        <begin position="29"/>
        <end position="489"/>
    </location>
</feature>
<dbReference type="InterPro" id="IPR016163">
    <property type="entry name" value="Ald_DH_C"/>
</dbReference>
<reference evidence="6 7" key="1">
    <citation type="submission" date="2022-10" db="EMBL/GenBank/DDBJ databases">
        <title>The complete genomes of actinobacterial strains from the NBC collection.</title>
        <authorList>
            <person name="Joergensen T.S."/>
            <person name="Alvarez Arevalo M."/>
            <person name="Sterndorff E.B."/>
            <person name="Faurdal D."/>
            <person name="Vuksanovic O."/>
            <person name="Mourched A.-S."/>
            <person name="Charusanti P."/>
            <person name="Shaw S."/>
            <person name="Blin K."/>
            <person name="Weber T."/>
        </authorList>
    </citation>
    <scope>NUCLEOTIDE SEQUENCE [LARGE SCALE GENOMIC DNA]</scope>
    <source>
        <strain evidence="6 7">NBC_00319</strain>
    </source>
</reference>
<dbReference type="RefSeq" id="WP_328858326.1">
    <property type="nucleotide sequence ID" value="NZ_CP108021.1"/>
</dbReference>
<dbReference type="Gene3D" id="3.40.309.10">
    <property type="entry name" value="Aldehyde Dehydrogenase, Chain A, domain 2"/>
    <property type="match status" value="1"/>
</dbReference>
<keyword evidence="2 4" id="KW-0560">Oxidoreductase</keyword>
<evidence type="ECO:0000256" key="2">
    <source>
        <dbReference type="ARBA" id="ARBA00023002"/>
    </source>
</evidence>
<evidence type="ECO:0000313" key="6">
    <source>
        <dbReference type="EMBL" id="WUM21197.1"/>
    </source>
</evidence>
<sequence length="493" mass="51347">MTAPALAPVVDPVLPDPTLRIGGVAVAASDGGTYTSINPADESTVVEIAAATADDVDRAVAASREVFDSGVWSELPGSERGRILARAADLIEADAENLAALEAVEMGKLYQHSVAGDMPVTAGTFRHFAGWADKITGQTTALPDFAGQHRFGFTMRQPVGVVGAITPWNNPAVIAGWKLAPALAAGCTVVVKPAEDAALSTIRLAELLTEAGLPDGVVNVVTGLGPVAGAALAGHAGLDKITFTGSPRVGRGITPLAGDKFRKMTLELGGKSPQIVFPDADLDAAMPWIAMGNFYHQGQVCAAGTRVLVHESIADDVVARLVAIAESSVIGDPRDPASTMGTIVNAKQLDGILGYIETGKSEGAQLITGGARVDRPGFFVGPTVFRGTNDLTIAREEIFGPVATVITFRDTDEAIRIANDTRFGLNAMIYTSDLSTAHSVIPRLRVGTVWVNGWGVPEPHLPWGGREASGFGRELGLSGVTAHTEEKTVHLAF</sequence>
<dbReference type="PANTHER" id="PTHR11699">
    <property type="entry name" value="ALDEHYDE DEHYDROGENASE-RELATED"/>
    <property type="match status" value="1"/>
</dbReference>
<accession>A0AAU4K5C2</accession>
<dbReference type="InterPro" id="IPR029510">
    <property type="entry name" value="Ald_DH_CS_GLU"/>
</dbReference>
<dbReference type="Pfam" id="PF00171">
    <property type="entry name" value="Aldedh"/>
    <property type="match status" value="1"/>
</dbReference>
<proteinExistence type="inferred from homology"/>
<feature type="active site" evidence="3">
    <location>
        <position position="267"/>
    </location>
</feature>
<evidence type="ECO:0000256" key="4">
    <source>
        <dbReference type="RuleBase" id="RU003345"/>
    </source>
</evidence>
<organism evidence="6 7">
    <name type="scientific">Williamsia herbipolensis</name>
    <dbReference type="NCBI Taxonomy" id="1603258"/>
    <lineage>
        <taxon>Bacteria</taxon>
        <taxon>Bacillati</taxon>
        <taxon>Actinomycetota</taxon>
        <taxon>Actinomycetes</taxon>
        <taxon>Mycobacteriales</taxon>
        <taxon>Nocardiaceae</taxon>
        <taxon>Williamsia</taxon>
    </lineage>
</organism>
<dbReference type="PROSITE" id="PS00687">
    <property type="entry name" value="ALDEHYDE_DEHYDR_GLU"/>
    <property type="match status" value="1"/>
</dbReference>
<dbReference type="EMBL" id="CP108021">
    <property type="protein sequence ID" value="WUM21197.1"/>
    <property type="molecule type" value="Genomic_DNA"/>
</dbReference>
<dbReference type="InterPro" id="IPR016160">
    <property type="entry name" value="Ald_DH_CS_CYS"/>
</dbReference>
<protein>
    <submittedName>
        <fullName evidence="6">Aldehyde dehydrogenase family protein</fullName>
    </submittedName>
</protein>
<dbReference type="GO" id="GO:0016620">
    <property type="term" value="F:oxidoreductase activity, acting on the aldehyde or oxo group of donors, NAD or NADP as acceptor"/>
    <property type="evidence" value="ECO:0007669"/>
    <property type="project" value="InterPro"/>
</dbReference>
<gene>
    <name evidence="6" type="ORF">OG579_05170</name>
</gene>
<comment type="similarity">
    <text evidence="1 4">Belongs to the aldehyde dehydrogenase family.</text>
</comment>